<evidence type="ECO:0000313" key="1">
    <source>
        <dbReference type="EMBL" id="KAI0047756.1"/>
    </source>
</evidence>
<evidence type="ECO:0000313" key="2">
    <source>
        <dbReference type="Proteomes" id="UP000814033"/>
    </source>
</evidence>
<sequence>MPATAHDPPAKPPLPRDTSPPTDAGPAYEQLPSTQRMRLCKIQLVRAIDKRIATRVPSPPGPSHQPMAAAGGCMLRFPPPRCPSRCGRLCCPNKDVLILTSRHVIGMTVASTRPVYLRTKVFALCVYQIFCPVALYEPLNRNPRELRVPAQAG</sequence>
<accession>A0ACB8RUD1</accession>
<dbReference type="Proteomes" id="UP000814033">
    <property type="component" value="Unassembled WGS sequence"/>
</dbReference>
<reference evidence="1" key="1">
    <citation type="submission" date="2021-02" db="EMBL/GenBank/DDBJ databases">
        <authorList>
            <consortium name="DOE Joint Genome Institute"/>
            <person name="Ahrendt S."/>
            <person name="Looney B.P."/>
            <person name="Miyauchi S."/>
            <person name="Morin E."/>
            <person name="Drula E."/>
            <person name="Courty P.E."/>
            <person name="Chicoki N."/>
            <person name="Fauchery L."/>
            <person name="Kohler A."/>
            <person name="Kuo A."/>
            <person name="Labutti K."/>
            <person name="Pangilinan J."/>
            <person name="Lipzen A."/>
            <person name="Riley R."/>
            <person name="Andreopoulos W."/>
            <person name="He G."/>
            <person name="Johnson J."/>
            <person name="Barry K.W."/>
            <person name="Grigoriev I.V."/>
            <person name="Nagy L."/>
            <person name="Hibbett D."/>
            <person name="Henrissat B."/>
            <person name="Matheny P.B."/>
            <person name="Labbe J."/>
            <person name="Martin F."/>
        </authorList>
    </citation>
    <scope>NUCLEOTIDE SEQUENCE</scope>
    <source>
        <strain evidence="1">FP105234-sp</strain>
    </source>
</reference>
<comment type="caution">
    <text evidence="1">The sequence shown here is derived from an EMBL/GenBank/DDBJ whole genome shotgun (WGS) entry which is preliminary data.</text>
</comment>
<organism evidence="1 2">
    <name type="scientific">Auriscalpium vulgare</name>
    <dbReference type="NCBI Taxonomy" id="40419"/>
    <lineage>
        <taxon>Eukaryota</taxon>
        <taxon>Fungi</taxon>
        <taxon>Dikarya</taxon>
        <taxon>Basidiomycota</taxon>
        <taxon>Agaricomycotina</taxon>
        <taxon>Agaricomycetes</taxon>
        <taxon>Russulales</taxon>
        <taxon>Auriscalpiaceae</taxon>
        <taxon>Auriscalpium</taxon>
    </lineage>
</organism>
<reference evidence="1" key="2">
    <citation type="journal article" date="2022" name="New Phytol.">
        <title>Evolutionary transition to the ectomycorrhizal habit in the genomes of a hyperdiverse lineage of mushroom-forming fungi.</title>
        <authorList>
            <person name="Looney B."/>
            <person name="Miyauchi S."/>
            <person name="Morin E."/>
            <person name="Drula E."/>
            <person name="Courty P.E."/>
            <person name="Kohler A."/>
            <person name="Kuo A."/>
            <person name="LaButti K."/>
            <person name="Pangilinan J."/>
            <person name="Lipzen A."/>
            <person name="Riley R."/>
            <person name="Andreopoulos W."/>
            <person name="He G."/>
            <person name="Johnson J."/>
            <person name="Nolan M."/>
            <person name="Tritt A."/>
            <person name="Barry K.W."/>
            <person name="Grigoriev I.V."/>
            <person name="Nagy L.G."/>
            <person name="Hibbett D."/>
            <person name="Henrissat B."/>
            <person name="Matheny P.B."/>
            <person name="Labbe J."/>
            <person name="Martin F.M."/>
        </authorList>
    </citation>
    <scope>NUCLEOTIDE SEQUENCE</scope>
    <source>
        <strain evidence="1">FP105234-sp</strain>
    </source>
</reference>
<name>A0ACB8RUD1_9AGAM</name>
<dbReference type="EMBL" id="MU275898">
    <property type="protein sequence ID" value="KAI0047756.1"/>
    <property type="molecule type" value="Genomic_DNA"/>
</dbReference>
<keyword evidence="2" id="KW-1185">Reference proteome</keyword>
<gene>
    <name evidence="1" type="ORF">FA95DRAFT_1190916</name>
</gene>
<protein>
    <submittedName>
        <fullName evidence="1">Uncharacterized protein</fullName>
    </submittedName>
</protein>
<proteinExistence type="predicted"/>